<dbReference type="InterPro" id="IPR003781">
    <property type="entry name" value="CoA-bd"/>
</dbReference>
<keyword evidence="3 5" id="KW-0067">ATP-binding</keyword>
<dbReference type="InterPro" id="IPR013815">
    <property type="entry name" value="ATP_grasp_subdomain_1"/>
</dbReference>
<dbReference type="PANTHER" id="PTHR43334">
    <property type="entry name" value="ACETATE--COA LIGASE [ADP-FORMING]"/>
    <property type="match status" value="1"/>
</dbReference>
<dbReference type="PROSITE" id="PS51186">
    <property type="entry name" value="GNAT"/>
    <property type="match status" value="1"/>
</dbReference>
<dbReference type="EMBL" id="CP036276">
    <property type="protein sequence ID" value="QDU44753.1"/>
    <property type="molecule type" value="Genomic_DNA"/>
</dbReference>
<dbReference type="Pfam" id="PF13607">
    <property type="entry name" value="Succ_CoA_lig"/>
    <property type="match status" value="1"/>
</dbReference>
<dbReference type="FunFam" id="3.30.1490.20:FF:000020">
    <property type="entry name" value="Protein lysine acetyltransferase"/>
    <property type="match status" value="1"/>
</dbReference>
<accession>A0A517ZQP9</accession>
<dbReference type="Gene3D" id="3.30.1490.20">
    <property type="entry name" value="ATP-grasp fold, A domain"/>
    <property type="match status" value="1"/>
</dbReference>
<evidence type="ECO:0000313" key="8">
    <source>
        <dbReference type="EMBL" id="QDU44753.1"/>
    </source>
</evidence>
<dbReference type="Gene3D" id="3.40.50.261">
    <property type="entry name" value="Succinyl-CoA synthetase domains"/>
    <property type="match status" value="2"/>
</dbReference>
<dbReference type="KEGG" id="sdyn:Mal52_32390"/>
<dbReference type="InterPro" id="IPR032875">
    <property type="entry name" value="Succ_CoA_lig_flav_dom"/>
</dbReference>
<dbReference type="InterPro" id="IPR016181">
    <property type="entry name" value="Acyl_CoA_acyltransferase"/>
</dbReference>
<dbReference type="Pfam" id="PF19045">
    <property type="entry name" value="Ligase_CoA_2"/>
    <property type="match status" value="1"/>
</dbReference>
<proteinExistence type="inferred from homology"/>
<dbReference type="SUPFAM" id="SSF52210">
    <property type="entry name" value="Succinyl-CoA synthetase domains"/>
    <property type="match status" value="2"/>
</dbReference>
<keyword evidence="1" id="KW-0436">Ligase</keyword>
<comment type="similarity">
    <text evidence="4">In the N-terminal section; belongs to the acetate CoA ligase alpha subunit family.</text>
</comment>
<evidence type="ECO:0000256" key="4">
    <source>
        <dbReference type="ARBA" id="ARBA00060888"/>
    </source>
</evidence>
<dbReference type="InterPro" id="IPR016102">
    <property type="entry name" value="Succinyl-CoA_synth-like"/>
</dbReference>
<dbReference type="InterPro" id="IPR051538">
    <property type="entry name" value="Acyl-CoA_Synth/Transferase"/>
</dbReference>
<feature type="domain" description="ATP-grasp" evidence="6">
    <location>
        <begin position="497"/>
        <end position="533"/>
    </location>
</feature>
<dbReference type="Pfam" id="PF13549">
    <property type="entry name" value="ATP-grasp_5"/>
    <property type="match status" value="1"/>
</dbReference>
<gene>
    <name evidence="8" type="ORF">Mal52_32390</name>
</gene>
<organism evidence="8 9">
    <name type="scientific">Symmachiella dynata</name>
    <dbReference type="NCBI Taxonomy" id="2527995"/>
    <lineage>
        <taxon>Bacteria</taxon>
        <taxon>Pseudomonadati</taxon>
        <taxon>Planctomycetota</taxon>
        <taxon>Planctomycetia</taxon>
        <taxon>Planctomycetales</taxon>
        <taxon>Planctomycetaceae</taxon>
        <taxon>Symmachiella</taxon>
    </lineage>
</organism>
<evidence type="ECO:0000256" key="3">
    <source>
        <dbReference type="ARBA" id="ARBA00022840"/>
    </source>
</evidence>
<reference evidence="8 9" key="1">
    <citation type="submission" date="2019-02" db="EMBL/GenBank/DDBJ databases">
        <title>Deep-cultivation of Planctomycetes and their phenomic and genomic characterization uncovers novel biology.</title>
        <authorList>
            <person name="Wiegand S."/>
            <person name="Jogler M."/>
            <person name="Boedeker C."/>
            <person name="Pinto D."/>
            <person name="Vollmers J."/>
            <person name="Rivas-Marin E."/>
            <person name="Kohn T."/>
            <person name="Peeters S.H."/>
            <person name="Heuer A."/>
            <person name="Rast P."/>
            <person name="Oberbeckmann S."/>
            <person name="Bunk B."/>
            <person name="Jeske O."/>
            <person name="Meyerdierks A."/>
            <person name="Storesund J.E."/>
            <person name="Kallscheuer N."/>
            <person name="Luecker S."/>
            <person name="Lage O.M."/>
            <person name="Pohl T."/>
            <person name="Merkel B.J."/>
            <person name="Hornburger P."/>
            <person name="Mueller R.-W."/>
            <person name="Bruemmer F."/>
            <person name="Labrenz M."/>
            <person name="Spormann A.M."/>
            <person name="Op den Camp H."/>
            <person name="Overmann J."/>
            <person name="Amann R."/>
            <person name="Jetten M.S.M."/>
            <person name="Mascher T."/>
            <person name="Medema M.H."/>
            <person name="Devos D.P."/>
            <person name="Kaster A.-K."/>
            <person name="Ovreas L."/>
            <person name="Rohde M."/>
            <person name="Galperin M.Y."/>
            <person name="Jogler C."/>
        </authorList>
    </citation>
    <scope>NUCLEOTIDE SEQUENCE [LARGE SCALE GENOMIC DNA]</scope>
    <source>
        <strain evidence="8 9">Mal52</strain>
    </source>
</reference>
<dbReference type="Pfam" id="PF13380">
    <property type="entry name" value="CoA_binding_2"/>
    <property type="match status" value="1"/>
</dbReference>
<evidence type="ECO:0000256" key="2">
    <source>
        <dbReference type="ARBA" id="ARBA00022741"/>
    </source>
</evidence>
<dbReference type="GO" id="GO:0005524">
    <property type="term" value="F:ATP binding"/>
    <property type="evidence" value="ECO:0007669"/>
    <property type="project" value="UniProtKB-UniRule"/>
</dbReference>
<evidence type="ECO:0000259" key="7">
    <source>
        <dbReference type="PROSITE" id="PS51186"/>
    </source>
</evidence>
<dbReference type="SUPFAM" id="SSF55729">
    <property type="entry name" value="Acyl-CoA N-acyltransferases (Nat)"/>
    <property type="match status" value="1"/>
</dbReference>
<dbReference type="GO" id="GO:0046872">
    <property type="term" value="F:metal ion binding"/>
    <property type="evidence" value="ECO:0007669"/>
    <property type="project" value="InterPro"/>
</dbReference>
<evidence type="ECO:0000259" key="6">
    <source>
        <dbReference type="PROSITE" id="PS50975"/>
    </source>
</evidence>
<dbReference type="InterPro" id="IPR011761">
    <property type="entry name" value="ATP-grasp"/>
</dbReference>
<dbReference type="Pfam" id="PF13302">
    <property type="entry name" value="Acetyltransf_3"/>
    <property type="match status" value="1"/>
</dbReference>
<keyword evidence="2 5" id="KW-0547">Nucleotide-binding</keyword>
<dbReference type="GO" id="GO:0043758">
    <property type="term" value="F:acetate-CoA ligase (ADP-forming) activity"/>
    <property type="evidence" value="ECO:0007669"/>
    <property type="project" value="InterPro"/>
</dbReference>
<protein>
    <submittedName>
        <fullName evidence="8">Succinyl-CoA synthetase subunit beta</fullName>
    </submittedName>
</protein>
<evidence type="ECO:0000256" key="5">
    <source>
        <dbReference type="PROSITE-ProRule" id="PRU00409"/>
    </source>
</evidence>
<feature type="domain" description="N-acetyltransferase" evidence="7">
    <location>
        <begin position="740"/>
        <end position="894"/>
    </location>
</feature>
<dbReference type="Gene3D" id="3.30.470.20">
    <property type="entry name" value="ATP-grasp fold, B domain"/>
    <property type="match status" value="1"/>
</dbReference>
<keyword evidence="9" id="KW-1185">Reference proteome</keyword>
<dbReference type="PROSITE" id="PS50975">
    <property type="entry name" value="ATP_GRASP"/>
    <property type="match status" value="1"/>
</dbReference>
<dbReference type="SUPFAM" id="SSF56059">
    <property type="entry name" value="Glutathione synthetase ATP-binding domain-like"/>
    <property type="match status" value="1"/>
</dbReference>
<sequence>MPIRNLKKIFQPESVAVIGASNRISSVGRTVLRNLIDDGFAGEIYLVNPKHKMIDEIPCFAKVADLPKPPDLAIICTPAATVPDLARQCGEVGVKGLVILSAGFRETGRDGEMLEAELAAQAKQFPGMRIIGPNCLGILAPHASLNASFATDMPAKGSVAFLSQSGALCSSVLDWALQEKIGFSCFVSVGNMLDVGIADLIDYLAMDQWTESIILYVESITEARQFMSAARAFTKSKPIIVYKAGRFAESAKAAASHTGALAGVDAVYQAAFTRAGMVRVFEIDHLFDCAELLARHASPKVSRLAIVTNAGGPGVIATDALLERHGSLANLSDTTLAQLDKQLPNAWSHGNPVDVLGDATPARIGKAVKVVLSDKQADGLLVILSPQAMTDPTGVAQAVIEATQQSTKPVLTVWMGGQKVRKGIELFNHAGIPTYSSPEQAVRAFLYLVAYARNRQLLTETPREMPVEFPLNRAKLRAVFDTILSEGQDILTENTSKALLEAYEIPVAQTYVARNADDAVEYAMRVGYPVVLKVFSPQITHKTDVGGVELNLAGEQDVRAAFEHVVANAKRHRPDADVQGVTVQRMVSAPNGRELIVGAKRDPVFGVVLLVGAGGVTAELYQDTALELPPLNERLARRMLESLRSWPLLSGYRGGAAVNVDRLIEVLIRLSYLVADYPEIKELDVNPLLVTPDAVTALDARIVLDHEAILHPARPYSHLAIRPYPEEFIRQAKLKDGTTILLRPIKPEDEPLWHALLASCSPESIRFRFRYMFKKTTHEMAARFCFNDYDREMAIVAETEIDDKRHLIGVGRLVADADHSKAEYAILIGDDWQGLGLGSLLTDYCLEVCQRWGVTEVTAETDPTNHRMLDIFRKRSFTLDATSCPDSVLVAKHL</sequence>
<evidence type="ECO:0000313" key="9">
    <source>
        <dbReference type="Proteomes" id="UP000319383"/>
    </source>
</evidence>
<dbReference type="Proteomes" id="UP000319383">
    <property type="component" value="Chromosome"/>
</dbReference>
<name>A0A517ZQP9_9PLAN</name>
<dbReference type="SMART" id="SM00881">
    <property type="entry name" value="CoA_binding"/>
    <property type="match status" value="1"/>
</dbReference>
<evidence type="ECO:0000256" key="1">
    <source>
        <dbReference type="ARBA" id="ARBA00022598"/>
    </source>
</evidence>
<dbReference type="RefSeq" id="WP_145377057.1">
    <property type="nucleotide sequence ID" value="NZ_CP036276.1"/>
</dbReference>
<dbReference type="GO" id="GO:0016747">
    <property type="term" value="F:acyltransferase activity, transferring groups other than amino-acyl groups"/>
    <property type="evidence" value="ECO:0007669"/>
    <property type="project" value="InterPro"/>
</dbReference>
<dbReference type="SUPFAM" id="SSF51735">
    <property type="entry name" value="NAD(P)-binding Rossmann-fold domains"/>
    <property type="match status" value="1"/>
</dbReference>
<dbReference type="InterPro" id="IPR000182">
    <property type="entry name" value="GNAT_dom"/>
</dbReference>
<dbReference type="AlphaFoldDB" id="A0A517ZQP9"/>
<dbReference type="Gene3D" id="3.40.630.30">
    <property type="match status" value="1"/>
</dbReference>
<dbReference type="InterPro" id="IPR036291">
    <property type="entry name" value="NAD(P)-bd_dom_sf"/>
</dbReference>
<dbReference type="InterPro" id="IPR043938">
    <property type="entry name" value="Ligase_CoA_dom"/>
</dbReference>
<dbReference type="PANTHER" id="PTHR43334:SF1">
    <property type="entry name" value="3-HYDROXYPROPIONATE--COA LIGASE [ADP-FORMING]"/>
    <property type="match status" value="1"/>
</dbReference>
<dbReference type="Gene3D" id="3.40.50.720">
    <property type="entry name" value="NAD(P)-binding Rossmann-like Domain"/>
    <property type="match status" value="1"/>
</dbReference>